<dbReference type="OrthoDB" id="9782828at2"/>
<evidence type="ECO:0000313" key="8">
    <source>
        <dbReference type="Proteomes" id="UP000248806"/>
    </source>
</evidence>
<dbReference type="EMBL" id="QKUF01000018">
    <property type="protein sequence ID" value="PZW25433.1"/>
    <property type="molecule type" value="Genomic_DNA"/>
</dbReference>
<reference evidence="7 8" key="1">
    <citation type="submission" date="2018-06" db="EMBL/GenBank/DDBJ databases">
        <title>Genomic Encyclopedia of Archaeal and Bacterial Type Strains, Phase II (KMG-II): from individual species to whole genera.</title>
        <authorList>
            <person name="Goeker M."/>
        </authorList>
    </citation>
    <scope>NUCLEOTIDE SEQUENCE [LARGE SCALE GENOMIC DNA]</scope>
    <source>
        <strain evidence="7 8">ATCC BAA-1881</strain>
    </source>
</reference>
<proteinExistence type="inferred from homology"/>
<dbReference type="Gene3D" id="3.20.20.70">
    <property type="entry name" value="Aldolase class I"/>
    <property type="match status" value="1"/>
</dbReference>
<dbReference type="Pfam" id="PF00701">
    <property type="entry name" value="DHDPS"/>
    <property type="match status" value="1"/>
</dbReference>
<name>A0A326U3U9_THEHA</name>
<dbReference type="GO" id="GO:0008840">
    <property type="term" value="F:4-hydroxy-tetrahydrodipicolinate synthase activity"/>
    <property type="evidence" value="ECO:0007669"/>
    <property type="project" value="TreeGrafter"/>
</dbReference>
<dbReference type="PIRSF" id="PIRSF001365">
    <property type="entry name" value="DHDPS"/>
    <property type="match status" value="1"/>
</dbReference>
<evidence type="ECO:0000256" key="5">
    <source>
        <dbReference type="PIRSR" id="PIRSR001365-2"/>
    </source>
</evidence>
<dbReference type="SUPFAM" id="SSF51569">
    <property type="entry name" value="Aldolase"/>
    <property type="match status" value="1"/>
</dbReference>
<feature type="binding site" evidence="5">
    <location>
        <position position="213"/>
    </location>
    <ligand>
        <name>pyruvate</name>
        <dbReference type="ChEBI" id="CHEBI:15361"/>
    </ligand>
</feature>
<organism evidence="7 8">
    <name type="scientific">Thermosporothrix hazakensis</name>
    <dbReference type="NCBI Taxonomy" id="644383"/>
    <lineage>
        <taxon>Bacteria</taxon>
        <taxon>Bacillati</taxon>
        <taxon>Chloroflexota</taxon>
        <taxon>Ktedonobacteria</taxon>
        <taxon>Ktedonobacterales</taxon>
        <taxon>Thermosporotrichaceae</taxon>
        <taxon>Thermosporothrix</taxon>
    </lineage>
</organism>
<protein>
    <submittedName>
        <fullName evidence="7">4-hydroxy-2-oxoglutarate aldolase</fullName>
    </submittedName>
</protein>
<dbReference type="PANTHER" id="PTHR12128:SF66">
    <property type="entry name" value="4-HYDROXY-2-OXOGLUTARATE ALDOLASE, MITOCHONDRIAL"/>
    <property type="match status" value="1"/>
</dbReference>
<dbReference type="RefSeq" id="WP_111324612.1">
    <property type="nucleotide sequence ID" value="NZ_BIFX01000001.1"/>
</dbReference>
<evidence type="ECO:0000313" key="7">
    <source>
        <dbReference type="EMBL" id="PZW25433.1"/>
    </source>
</evidence>
<dbReference type="PRINTS" id="PR00146">
    <property type="entry name" value="DHPICSNTHASE"/>
</dbReference>
<dbReference type="InterPro" id="IPR002220">
    <property type="entry name" value="DapA-like"/>
</dbReference>
<dbReference type="AlphaFoldDB" id="A0A326U3U9"/>
<accession>A0A326U3U9</accession>
<feature type="transmembrane region" description="Helical" evidence="6">
    <location>
        <begin position="200"/>
        <end position="220"/>
    </location>
</feature>
<evidence type="ECO:0000256" key="6">
    <source>
        <dbReference type="SAM" id="Phobius"/>
    </source>
</evidence>
<keyword evidence="6" id="KW-0812">Transmembrane</keyword>
<dbReference type="InterPro" id="IPR013785">
    <property type="entry name" value="Aldolase_TIM"/>
</dbReference>
<comment type="caution">
    <text evidence="7">The sequence shown here is derived from an EMBL/GenBank/DDBJ whole genome shotgun (WGS) entry which is preliminary data.</text>
</comment>
<evidence type="ECO:0000256" key="4">
    <source>
        <dbReference type="PIRSR" id="PIRSR001365-1"/>
    </source>
</evidence>
<gene>
    <name evidence="7" type="ORF">EI42_04277</name>
</gene>
<keyword evidence="8" id="KW-1185">Reference proteome</keyword>
<feature type="active site" description="Proton donor/acceptor" evidence="4">
    <location>
        <position position="142"/>
    </location>
</feature>
<feature type="active site" description="Schiff-base intermediate with substrate" evidence="4">
    <location>
        <position position="171"/>
    </location>
</feature>
<dbReference type="CDD" id="cd00408">
    <property type="entry name" value="DHDPS-like"/>
    <property type="match status" value="1"/>
</dbReference>
<sequence>MQNLLPGGVYPPLPTFFDADEELDLGTLQRHMQRLKDSGIAGFVVLGSNGEAVHLTNEERARVISAAREVAGDEETGIPLIAGCGEQSTRGTIAQCQRAANHGANLALVLPPSYYKGNMDKPALLAHYQAVAERSPIPVLIYNMPASTGGIDLDAELICTLAEHPNILGLKDSSGDITKLSFITANTPVTFRVFAGSAGFFFPALAIGAAGTIAALANLYPREICLLQTLFNTGHYVEARSLQTELIAINTAVTTRYGVAGLKAALEMIAGYGGKPRRPLQPLPSSERDKLAQLLRATELEENLEVVLEEE</sequence>
<keyword evidence="2 3" id="KW-0456">Lyase</keyword>
<dbReference type="Proteomes" id="UP000248806">
    <property type="component" value="Unassembled WGS sequence"/>
</dbReference>
<dbReference type="PANTHER" id="PTHR12128">
    <property type="entry name" value="DIHYDRODIPICOLINATE SYNTHASE"/>
    <property type="match status" value="1"/>
</dbReference>
<evidence type="ECO:0000256" key="3">
    <source>
        <dbReference type="PIRNR" id="PIRNR001365"/>
    </source>
</evidence>
<evidence type="ECO:0000256" key="1">
    <source>
        <dbReference type="ARBA" id="ARBA00007592"/>
    </source>
</evidence>
<evidence type="ECO:0000256" key="2">
    <source>
        <dbReference type="ARBA" id="ARBA00023239"/>
    </source>
</evidence>
<dbReference type="SMART" id="SM01130">
    <property type="entry name" value="DHDPS"/>
    <property type="match status" value="1"/>
</dbReference>
<keyword evidence="6" id="KW-0472">Membrane</keyword>
<keyword evidence="6" id="KW-1133">Transmembrane helix</keyword>
<comment type="similarity">
    <text evidence="1 3">Belongs to the DapA family.</text>
</comment>